<dbReference type="Gene3D" id="1.10.287.130">
    <property type="match status" value="1"/>
</dbReference>
<keyword evidence="7" id="KW-1133">Transmembrane helix</keyword>
<evidence type="ECO:0000256" key="7">
    <source>
        <dbReference type="SAM" id="Phobius"/>
    </source>
</evidence>
<dbReference type="PANTHER" id="PTHR43711:SF32">
    <property type="entry name" value="SENSOR-TYPE HISTIDINE KINASE PRRB"/>
    <property type="match status" value="1"/>
</dbReference>
<dbReference type="GO" id="GO:0016301">
    <property type="term" value="F:kinase activity"/>
    <property type="evidence" value="ECO:0007669"/>
    <property type="project" value="UniProtKB-KW"/>
</dbReference>
<evidence type="ECO:0000256" key="2">
    <source>
        <dbReference type="ARBA" id="ARBA00012438"/>
    </source>
</evidence>
<protein>
    <recommendedName>
        <fullName evidence="2">histidine kinase</fullName>
        <ecNumber evidence="2">2.7.13.3</ecNumber>
    </recommendedName>
</protein>
<dbReference type="Proteomes" id="UP001374893">
    <property type="component" value="Chromosome"/>
</dbReference>
<dbReference type="InterPro" id="IPR003661">
    <property type="entry name" value="HisK_dim/P_dom"/>
</dbReference>
<dbReference type="InterPro" id="IPR050736">
    <property type="entry name" value="Sensor_HK_Regulatory"/>
</dbReference>
<sequence length="555" mass="60070">MNNRSSIGVWVAMLVCAALIIGAMAWLTRSVMAAEAERSLAESRADLEERIRLSLWRMDTVAAALTIEENQRVISPEPTVLENPLIRLRFRIGADGNATPVGDPDVEALKELTPILASTQQFGSEFQMLCQAVHAGNDFWGANQDLAKNAKNPEGPRQSYGYQQELNVKERAVRGQVFNNAVSKAGLAQQVAVPEATAALEASTGAFQPAWVGGEPFLLRQVRSAGLLMSIEGVWIDVEAFRRTLLKEVEEDLLPHATLEPFVSENDRGAAMALASFPWRLVPGETAVANPSLRGPVQASLTVGWLAVVVALLAGFALVRGVMRLSERRASFVSAVTHELRTPLTTFRLYSDMLESGAVTDETKRSGYFRTLRREADRLSHLVENVLAFSRIERRSAKRELVELEAGPLLDGMRERFEERLAGAGMKLAIDCEPGTRLVGDATAIEHVLFNLIDNAAKYAAGSDPARIDLSAKQAGDQIELAVADHGPGIPARERNGVFRAFHKSAQAAAESQPGVGLGLALSRRLARGMHGELECRGGSDGAIFVLALPAAQEA</sequence>
<dbReference type="SUPFAM" id="SSF47384">
    <property type="entry name" value="Homodimeric domain of signal transducing histidine kinase"/>
    <property type="match status" value="1"/>
</dbReference>
<dbReference type="Pfam" id="PF02518">
    <property type="entry name" value="HATPase_c"/>
    <property type="match status" value="1"/>
</dbReference>
<dbReference type="EMBL" id="AP024702">
    <property type="protein sequence ID" value="BCX47253.1"/>
    <property type="molecule type" value="Genomic_DNA"/>
</dbReference>
<dbReference type="InterPro" id="IPR003594">
    <property type="entry name" value="HATPase_dom"/>
</dbReference>
<dbReference type="InterPro" id="IPR005467">
    <property type="entry name" value="His_kinase_dom"/>
</dbReference>
<dbReference type="CDD" id="cd00075">
    <property type="entry name" value="HATPase"/>
    <property type="match status" value="1"/>
</dbReference>
<dbReference type="PRINTS" id="PR00344">
    <property type="entry name" value="BCTRLSENSOR"/>
</dbReference>
<keyword evidence="6" id="KW-0902">Two-component regulatory system</keyword>
<dbReference type="CDD" id="cd00082">
    <property type="entry name" value="HisKA"/>
    <property type="match status" value="1"/>
</dbReference>
<accession>A0ABM7R8C1</accession>
<dbReference type="InterPro" id="IPR036890">
    <property type="entry name" value="HATPase_C_sf"/>
</dbReference>
<evidence type="ECO:0000313" key="9">
    <source>
        <dbReference type="EMBL" id="BCX47253.1"/>
    </source>
</evidence>
<name>A0ABM7R8C1_9BACT</name>
<evidence type="ECO:0000256" key="5">
    <source>
        <dbReference type="ARBA" id="ARBA00022777"/>
    </source>
</evidence>
<keyword evidence="4" id="KW-0808">Transferase</keyword>
<gene>
    <name evidence="9" type="ORF">HAHE_11610</name>
</gene>
<evidence type="ECO:0000313" key="10">
    <source>
        <dbReference type="Proteomes" id="UP001374893"/>
    </source>
</evidence>
<feature type="transmembrane region" description="Helical" evidence="7">
    <location>
        <begin position="299"/>
        <end position="319"/>
    </location>
</feature>
<dbReference type="SMART" id="SM00388">
    <property type="entry name" value="HisKA"/>
    <property type="match status" value="1"/>
</dbReference>
<keyword evidence="10" id="KW-1185">Reference proteome</keyword>
<dbReference type="SUPFAM" id="SSF55874">
    <property type="entry name" value="ATPase domain of HSP90 chaperone/DNA topoisomerase II/histidine kinase"/>
    <property type="match status" value="1"/>
</dbReference>
<evidence type="ECO:0000256" key="4">
    <source>
        <dbReference type="ARBA" id="ARBA00022679"/>
    </source>
</evidence>
<keyword evidence="5 9" id="KW-0418">Kinase</keyword>
<evidence type="ECO:0000256" key="6">
    <source>
        <dbReference type="ARBA" id="ARBA00023012"/>
    </source>
</evidence>
<evidence type="ECO:0000259" key="8">
    <source>
        <dbReference type="PROSITE" id="PS50109"/>
    </source>
</evidence>
<keyword evidence="7" id="KW-0472">Membrane</keyword>
<dbReference type="RefSeq" id="WP_338689352.1">
    <property type="nucleotide sequence ID" value="NZ_AP024702.1"/>
</dbReference>
<feature type="domain" description="Histidine kinase" evidence="8">
    <location>
        <begin position="335"/>
        <end position="553"/>
    </location>
</feature>
<organism evidence="9 10">
    <name type="scientific">Haloferula helveola</name>
    <dbReference type="NCBI Taxonomy" id="490095"/>
    <lineage>
        <taxon>Bacteria</taxon>
        <taxon>Pseudomonadati</taxon>
        <taxon>Verrucomicrobiota</taxon>
        <taxon>Verrucomicrobiia</taxon>
        <taxon>Verrucomicrobiales</taxon>
        <taxon>Verrucomicrobiaceae</taxon>
        <taxon>Haloferula</taxon>
    </lineage>
</organism>
<dbReference type="Pfam" id="PF00512">
    <property type="entry name" value="HisKA"/>
    <property type="match status" value="1"/>
</dbReference>
<dbReference type="InterPro" id="IPR036097">
    <property type="entry name" value="HisK_dim/P_sf"/>
</dbReference>
<comment type="catalytic activity">
    <reaction evidence="1">
        <text>ATP + protein L-histidine = ADP + protein N-phospho-L-histidine.</text>
        <dbReference type="EC" id="2.7.13.3"/>
    </reaction>
</comment>
<dbReference type="SMART" id="SM00387">
    <property type="entry name" value="HATPase_c"/>
    <property type="match status" value="1"/>
</dbReference>
<dbReference type="Gene3D" id="3.30.565.10">
    <property type="entry name" value="Histidine kinase-like ATPase, C-terminal domain"/>
    <property type="match status" value="1"/>
</dbReference>
<dbReference type="InterPro" id="IPR004358">
    <property type="entry name" value="Sig_transdc_His_kin-like_C"/>
</dbReference>
<dbReference type="PROSITE" id="PS50109">
    <property type="entry name" value="HIS_KIN"/>
    <property type="match status" value="1"/>
</dbReference>
<proteinExistence type="predicted"/>
<keyword evidence="7" id="KW-0812">Transmembrane</keyword>
<dbReference type="EC" id="2.7.13.3" evidence="2"/>
<evidence type="ECO:0000256" key="1">
    <source>
        <dbReference type="ARBA" id="ARBA00000085"/>
    </source>
</evidence>
<reference evidence="9 10" key="1">
    <citation type="submission" date="2021-06" db="EMBL/GenBank/DDBJ databases">
        <title>Complete genome of Haloferula helveola possessing various polysaccharide degrading enzymes.</title>
        <authorList>
            <person name="Takami H."/>
            <person name="Huang C."/>
            <person name="Hamasaki K."/>
        </authorList>
    </citation>
    <scope>NUCLEOTIDE SEQUENCE [LARGE SCALE GENOMIC DNA]</scope>
    <source>
        <strain evidence="9 10">CN-1</strain>
    </source>
</reference>
<dbReference type="PANTHER" id="PTHR43711">
    <property type="entry name" value="TWO-COMPONENT HISTIDINE KINASE"/>
    <property type="match status" value="1"/>
</dbReference>
<keyword evidence="3" id="KW-0597">Phosphoprotein</keyword>
<evidence type="ECO:0000256" key="3">
    <source>
        <dbReference type="ARBA" id="ARBA00022553"/>
    </source>
</evidence>